<sequence length="379" mass="42235">MLPSHSGSVSDVMLTTVTEEAAMMDNSGQSDVSKKDLQEECSSPVRKKSLADRRPVGLRLQPLSPSPSDSECLTDSTTKRDVKPLDLGFRNMKHTVKTGLVKREDKVILDDINGDFRAGELTAIMGPSGAGKSTLMDILAGYTTTNVYGKVTVNGRERDIRRFRRQTAYIMQDHNLQPVLTVWEAMHFSANLKIGSELSKTKKLVRIRQILEAIALYEVRKTRTVKLSGGQKKRLAIALELVNNPPIMFFDEPTSGLDSSTSTQCVSILKQLAQEGRTIICTIHQPSALVFRMFDHLYAIAEGKCIYTGSVQNVVPFLMELDLKCPEFHNPSDYLLEISTHDYGMQNDRLVAKSQNGMCCTYRSYKSRNSSQIAAMTKV</sequence>
<evidence type="ECO:0000256" key="9">
    <source>
        <dbReference type="SAM" id="MobiDB-lite"/>
    </source>
</evidence>
<dbReference type="InterPro" id="IPR043926">
    <property type="entry name" value="ABCG_dom"/>
</dbReference>
<organism evidence="10 11">
    <name type="scientific">Phlebotomus papatasi</name>
    <name type="common">Sandfly</name>
    <dbReference type="NCBI Taxonomy" id="29031"/>
    <lineage>
        <taxon>Eukaryota</taxon>
        <taxon>Metazoa</taxon>
        <taxon>Ecdysozoa</taxon>
        <taxon>Arthropoda</taxon>
        <taxon>Hexapoda</taxon>
        <taxon>Insecta</taxon>
        <taxon>Pterygota</taxon>
        <taxon>Neoptera</taxon>
        <taxon>Endopterygota</taxon>
        <taxon>Diptera</taxon>
        <taxon>Nematocera</taxon>
        <taxon>Psychodoidea</taxon>
        <taxon>Psychodidae</taxon>
        <taxon>Phlebotomus</taxon>
        <taxon>Phlebotomus</taxon>
    </lineage>
</organism>
<reference evidence="10" key="1">
    <citation type="submission" date="2022-08" db="UniProtKB">
        <authorList>
            <consortium name="EnsemblMetazoa"/>
        </authorList>
    </citation>
    <scope>IDENTIFICATION</scope>
    <source>
        <strain evidence="10">Israel</strain>
    </source>
</reference>
<evidence type="ECO:0000256" key="2">
    <source>
        <dbReference type="ARBA" id="ARBA00005814"/>
    </source>
</evidence>
<dbReference type="FunFam" id="3.40.50.300:FF:001077">
    <property type="entry name" value="Uncharacterized protein, isoform A"/>
    <property type="match status" value="1"/>
</dbReference>
<dbReference type="Proteomes" id="UP000092462">
    <property type="component" value="Unassembled WGS sequence"/>
</dbReference>
<keyword evidence="4" id="KW-0812">Transmembrane</keyword>
<keyword evidence="8" id="KW-0472">Membrane</keyword>
<dbReference type="InterPro" id="IPR050352">
    <property type="entry name" value="ABCG_transporters"/>
</dbReference>
<dbReference type="Pfam" id="PF00005">
    <property type="entry name" value="ABC_tran"/>
    <property type="match status" value="1"/>
</dbReference>
<evidence type="ECO:0000256" key="1">
    <source>
        <dbReference type="ARBA" id="ARBA00004141"/>
    </source>
</evidence>
<dbReference type="PANTHER" id="PTHR48041:SF133">
    <property type="entry name" value="GH24286P"/>
    <property type="match status" value="1"/>
</dbReference>
<evidence type="ECO:0000313" key="10">
    <source>
        <dbReference type="EnsemblMetazoa" id="PPAI009838-PA"/>
    </source>
</evidence>
<dbReference type="VEuPathDB" id="VectorBase:PPAI009838"/>
<evidence type="ECO:0000313" key="11">
    <source>
        <dbReference type="Proteomes" id="UP000092462"/>
    </source>
</evidence>
<dbReference type="SMART" id="SM00382">
    <property type="entry name" value="AAA"/>
    <property type="match status" value="1"/>
</dbReference>
<dbReference type="EnsemblMetazoa" id="PPAI009838-RA">
    <property type="protein sequence ID" value="PPAI009838-PA"/>
    <property type="gene ID" value="PPAI009838"/>
</dbReference>
<evidence type="ECO:0000256" key="6">
    <source>
        <dbReference type="ARBA" id="ARBA00022840"/>
    </source>
</evidence>
<keyword evidence="11" id="KW-1185">Reference proteome</keyword>
<dbReference type="InterPro" id="IPR017871">
    <property type="entry name" value="ABC_transporter-like_CS"/>
</dbReference>
<evidence type="ECO:0000256" key="4">
    <source>
        <dbReference type="ARBA" id="ARBA00022692"/>
    </source>
</evidence>
<keyword evidence="7" id="KW-1133">Transmembrane helix</keyword>
<dbReference type="CDD" id="cd03213">
    <property type="entry name" value="ABCG_EPDR"/>
    <property type="match status" value="1"/>
</dbReference>
<dbReference type="AlphaFoldDB" id="A0A1B0EXZ2"/>
<protein>
    <submittedName>
        <fullName evidence="10">Uncharacterized protein</fullName>
    </submittedName>
</protein>
<evidence type="ECO:0000256" key="5">
    <source>
        <dbReference type="ARBA" id="ARBA00022741"/>
    </source>
</evidence>
<proteinExistence type="inferred from homology"/>
<dbReference type="Pfam" id="PF19055">
    <property type="entry name" value="ABC2_membrane_7"/>
    <property type="match status" value="1"/>
</dbReference>
<dbReference type="VEuPathDB" id="VectorBase:PPAPM1_008095"/>
<evidence type="ECO:0000256" key="3">
    <source>
        <dbReference type="ARBA" id="ARBA00022448"/>
    </source>
</evidence>
<dbReference type="GO" id="GO:0005886">
    <property type="term" value="C:plasma membrane"/>
    <property type="evidence" value="ECO:0007669"/>
    <property type="project" value="TreeGrafter"/>
</dbReference>
<feature type="region of interest" description="Disordered" evidence="9">
    <location>
        <begin position="24"/>
        <end position="77"/>
    </location>
</feature>
<dbReference type="GO" id="GO:0016887">
    <property type="term" value="F:ATP hydrolysis activity"/>
    <property type="evidence" value="ECO:0007669"/>
    <property type="project" value="InterPro"/>
</dbReference>
<dbReference type="InterPro" id="IPR003439">
    <property type="entry name" value="ABC_transporter-like_ATP-bd"/>
</dbReference>
<dbReference type="GO" id="GO:0005524">
    <property type="term" value="F:ATP binding"/>
    <property type="evidence" value="ECO:0007669"/>
    <property type="project" value="UniProtKB-KW"/>
</dbReference>
<comment type="similarity">
    <text evidence="2">Belongs to the ABC transporter superfamily. ABCG family. Eye pigment precursor importer (TC 3.A.1.204) subfamily.</text>
</comment>
<feature type="compositionally biased region" description="Polar residues" evidence="9">
    <location>
        <begin position="66"/>
        <end position="76"/>
    </location>
</feature>
<dbReference type="GO" id="GO:0140359">
    <property type="term" value="F:ABC-type transporter activity"/>
    <property type="evidence" value="ECO:0007669"/>
    <property type="project" value="InterPro"/>
</dbReference>
<evidence type="ECO:0000256" key="8">
    <source>
        <dbReference type="ARBA" id="ARBA00023136"/>
    </source>
</evidence>
<dbReference type="PROSITE" id="PS50893">
    <property type="entry name" value="ABC_TRANSPORTER_2"/>
    <property type="match status" value="1"/>
</dbReference>
<accession>A0A1B0EXZ2</accession>
<evidence type="ECO:0000256" key="7">
    <source>
        <dbReference type="ARBA" id="ARBA00022989"/>
    </source>
</evidence>
<dbReference type="EMBL" id="AJVK01017269">
    <property type="status" value="NOT_ANNOTATED_CDS"/>
    <property type="molecule type" value="Genomic_DNA"/>
</dbReference>
<dbReference type="SUPFAM" id="SSF52540">
    <property type="entry name" value="P-loop containing nucleoside triphosphate hydrolases"/>
    <property type="match status" value="1"/>
</dbReference>
<keyword evidence="5" id="KW-0547">Nucleotide-binding</keyword>
<dbReference type="Gene3D" id="3.40.50.300">
    <property type="entry name" value="P-loop containing nucleotide triphosphate hydrolases"/>
    <property type="match status" value="1"/>
</dbReference>
<dbReference type="InterPro" id="IPR003593">
    <property type="entry name" value="AAA+_ATPase"/>
</dbReference>
<comment type="subcellular location">
    <subcellularLocation>
        <location evidence="1">Membrane</location>
        <topology evidence="1">Multi-pass membrane protein</topology>
    </subcellularLocation>
</comment>
<keyword evidence="3" id="KW-0813">Transport</keyword>
<name>A0A1B0EXZ2_PHLPP</name>
<dbReference type="PANTHER" id="PTHR48041">
    <property type="entry name" value="ABC TRANSPORTER G FAMILY MEMBER 28"/>
    <property type="match status" value="1"/>
</dbReference>
<dbReference type="InterPro" id="IPR027417">
    <property type="entry name" value="P-loop_NTPase"/>
</dbReference>
<dbReference type="PROSITE" id="PS00211">
    <property type="entry name" value="ABC_TRANSPORTER_1"/>
    <property type="match status" value="1"/>
</dbReference>
<keyword evidence="6" id="KW-0067">ATP-binding</keyword>